<protein>
    <submittedName>
        <fullName evidence="2">Uncharacterized protein</fullName>
    </submittedName>
</protein>
<feature type="region of interest" description="Disordered" evidence="1">
    <location>
        <begin position="183"/>
        <end position="220"/>
    </location>
</feature>
<dbReference type="Proteomes" id="UP000322873">
    <property type="component" value="Unassembled WGS sequence"/>
</dbReference>
<accession>A0A5M9JVP1</accession>
<name>A0A5M9JVP1_MONFR</name>
<evidence type="ECO:0000256" key="1">
    <source>
        <dbReference type="SAM" id="MobiDB-lite"/>
    </source>
</evidence>
<gene>
    <name evidence="2" type="ORF">EYC84_003291</name>
</gene>
<comment type="caution">
    <text evidence="2">The sequence shown here is derived from an EMBL/GenBank/DDBJ whole genome shotgun (WGS) entry which is preliminary data.</text>
</comment>
<sequence>MSSTQRAWTYPKRLFPSACTGASKEVPTAGTGSCPPSSTTMDPPLVPGKEQFCITEGREYDKGGLWVELALPCKGCVKAYREKYNDENFIYYTMALARRFLLSVVHRGREVKGRNDSYNILEPAALLYWSRKDKKATIEIADDERKRQETIRAEIGEYLESGRVLSSETCMYVKGWVNKLPANPANLSRPSAPPSDIGDREHLMPPPGGWDAPSRTPTPE</sequence>
<organism evidence="2 3">
    <name type="scientific">Monilinia fructicola</name>
    <name type="common">Brown rot fungus</name>
    <name type="synonym">Ciboria fructicola</name>
    <dbReference type="NCBI Taxonomy" id="38448"/>
    <lineage>
        <taxon>Eukaryota</taxon>
        <taxon>Fungi</taxon>
        <taxon>Dikarya</taxon>
        <taxon>Ascomycota</taxon>
        <taxon>Pezizomycotina</taxon>
        <taxon>Leotiomycetes</taxon>
        <taxon>Helotiales</taxon>
        <taxon>Sclerotiniaceae</taxon>
        <taxon>Monilinia</taxon>
    </lineage>
</organism>
<reference evidence="2 3" key="1">
    <citation type="submission" date="2019-06" db="EMBL/GenBank/DDBJ databases">
        <title>Genome Sequence of the Brown Rot Fungal Pathogen Monilinia fructicola.</title>
        <authorList>
            <person name="De Miccolis Angelini R.M."/>
            <person name="Landi L."/>
            <person name="Abate D."/>
            <person name="Pollastro S."/>
            <person name="Romanazzi G."/>
            <person name="Faretra F."/>
        </authorList>
    </citation>
    <scope>NUCLEOTIDE SEQUENCE [LARGE SCALE GENOMIC DNA]</scope>
    <source>
        <strain evidence="2 3">Mfrc123</strain>
    </source>
</reference>
<proteinExistence type="predicted"/>
<dbReference type="EMBL" id="VICG01000004">
    <property type="protein sequence ID" value="KAA8572700.1"/>
    <property type="molecule type" value="Genomic_DNA"/>
</dbReference>
<dbReference type="AlphaFoldDB" id="A0A5M9JVP1"/>
<keyword evidence="3" id="KW-1185">Reference proteome</keyword>
<evidence type="ECO:0000313" key="2">
    <source>
        <dbReference type="EMBL" id="KAA8572700.1"/>
    </source>
</evidence>
<evidence type="ECO:0000313" key="3">
    <source>
        <dbReference type="Proteomes" id="UP000322873"/>
    </source>
</evidence>